<dbReference type="Pfam" id="PF04716">
    <property type="entry name" value="ETC_C1_NDUFA5"/>
    <property type="match status" value="1"/>
</dbReference>
<evidence type="ECO:0000256" key="4">
    <source>
        <dbReference type="ARBA" id="ARBA00008694"/>
    </source>
</evidence>
<dbReference type="RefSeq" id="XP_049150951.1">
    <property type="nucleotide sequence ID" value="XM_049293805.1"/>
</dbReference>
<protein>
    <recommendedName>
        <fullName evidence="6">Amino-acid acetyltransferase, mitochondrial</fullName>
        <ecNumber evidence="5">2.3.1.1</ecNumber>
    </recommendedName>
    <alternativeName>
        <fullName evidence="12">Glutamate N-acetyltransferase</fullName>
    </alternativeName>
    <alternativeName>
        <fullName evidence="13">N-acetylglutamate synthase</fullName>
    </alternativeName>
</protein>
<name>A0A9Q8T5S8_9PEZI</name>
<evidence type="ECO:0000256" key="15">
    <source>
        <dbReference type="SAM" id="MobiDB-lite"/>
    </source>
</evidence>
<evidence type="ECO:0000256" key="2">
    <source>
        <dbReference type="ARBA" id="ARBA00004173"/>
    </source>
</evidence>
<evidence type="ECO:0000259" key="16">
    <source>
        <dbReference type="PROSITE" id="PS51731"/>
    </source>
</evidence>
<dbReference type="EC" id="2.3.1.1" evidence="5"/>
<dbReference type="GeneID" id="73348815"/>
<dbReference type="Pfam" id="PF10455">
    <property type="entry name" value="BAR_2"/>
    <property type="match status" value="1"/>
</dbReference>
<evidence type="ECO:0000256" key="5">
    <source>
        <dbReference type="ARBA" id="ARBA00012697"/>
    </source>
</evidence>
<evidence type="ECO:0000313" key="17">
    <source>
        <dbReference type="EMBL" id="UQC89350.1"/>
    </source>
</evidence>
<feature type="region of interest" description="Disordered" evidence="15">
    <location>
        <begin position="264"/>
        <end position="283"/>
    </location>
</feature>
<evidence type="ECO:0000256" key="8">
    <source>
        <dbReference type="ARBA" id="ARBA00022679"/>
    </source>
</evidence>
<evidence type="ECO:0000256" key="9">
    <source>
        <dbReference type="ARBA" id="ARBA00022946"/>
    </source>
</evidence>
<dbReference type="Gene3D" id="1.20.1270.60">
    <property type="entry name" value="Arfaptin homology (AH) domain/BAR domain"/>
    <property type="match status" value="1"/>
</dbReference>
<comment type="similarity">
    <text evidence="4">Belongs to the acetyltransferase family.</text>
</comment>
<dbReference type="InterPro" id="IPR006806">
    <property type="entry name" value="NDUFA5"/>
</dbReference>
<dbReference type="PANTHER" id="PTHR23342">
    <property type="entry name" value="N-ACETYLGLUTAMATE SYNTHASE"/>
    <property type="match status" value="1"/>
</dbReference>
<comment type="function">
    <text evidence="1">N-acetylglutamate synthase involved in arginine biosynthesis.</text>
</comment>
<dbReference type="SUPFAM" id="SSF103657">
    <property type="entry name" value="BAR/IMD domain-like"/>
    <property type="match status" value="1"/>
</dbReference>
<comment type="subcellular location">
    <subcellularLocation>
        <location evidence="2">Mitochondrion</location>
    </subcellularLocation>
</comment>
<keyword evidence="10" id="KW-0496">Mitochondrion</keyword>
<comment type="catalytic activity">
    <reaction evidence="14">
        <text>L-glutamate + acetyl-CoA = N-acetyl-L-glutamate + CoA + H(+)</text>
        <dbReference type="Rhea" id="RHEA:24292"/>
        <dbReference type="ChEBI" id="CHEBI:15378"/>
        <dbReference type="ChEBI" id="CHEBI:29985"/>
        <dbReference type="ChEBI" id="CHEBI:44337"/>
        <dbReference type="ChEBI" id="CHEBI:57287"/>
        <dbReference type="ChEBI" id="CHEBI:57288"/>
        <dbReference type="EC" id="2.3.1.1"/>
    </reaction>
</comment>
<evidence type="ECO:0000256" key="7">
    <source>
        <dbReference type="ARBA" id="ARBA00022605"/>
    </source>
</evidence>
<keyword evidence="7" id="KW-0028">Amino-acid biosynthesis</keyword>
<feature type="region of interest" description="Disordered" evidence="15">
    <location>
        <begin position="1195"/>
        <end position="1216"/>
    </location>
</feature>
<keyword evidence="18" id="KW-1185">Reference proteome</keyword>
<evidence type="ECO:0000256" key="14">
    <source>
        <dbReference type="ARBA" id="ARBA00048372"/>
    </source>
</evidence>
<feature type="domain" description="N-acetyltransferase" evidence="16">
    <location>
        <begin position="703"/>
        <end position="871"/>
    </location>
</feature>
<dbReference type="FunFam" id="3.40.630.30:FF:000049">
    <property type="entry name" value="Amino-acid acetyltransferase, mitochondrial"/>
    <property type="match status" value="1"/>
</dbReference>
<dbReference type="CDD" id="cd07600">
    <property type="entry name" value="BAR_Gvp36"/>
    <property type="match status" value="1"/>
</dbReference>
<dbReference type="Proteomes" id="UP000830671">
    <property type="component" value="Chromosome 8"/>
</dbReference>
<dbReference type="InterPro" id="IPR018859">
    <property type="entry name" value="BAR_dom-cont"/>
</dbReference>
<organism evidence="17 18">
    <name type="scientific">Colletotrichum lupini</name>
    <dbReference type="NCBI Taxonomy" id="145971"/>
    <lineage>
        <taxon>Eukaryota</taxon>
        <taxon>Fungi</taxon>
        <taxon>Dikarya</taxon>
        <taxon>Ascomycota</taxon>
        <taxon>Pezizomycotina</taxon>
        <taxon>Sordariomycetes</taxon>
        <taxon>Hypocreomycetidae</taxon>
        <taxon>Glomerellales</taxon>
        <taxon>Glomerellaceae</taxon>
        <taxon>Colletotrichum</taxon>
        <taxon>Colletotrichum acutatum species complex</taxon>
    </lineage>
</organism>
<dbReference type="InterPro" id="IPR004148">
    <property type="entry name" value="BAR_dom"/>
</dbReference>
<dbReference type="GO" id="GO:0004042">
    <property type="term" value="F:L-glutamate N-acetyltransferase activity"/>
    <property type="evidence" value="ECO:0007669"/>
    <property type="project" value="TreeGrafter"/>
</dbReference>
<evidence type="ECO:0000256" key="1">
    <source>
        <dbReference type="ARBA" id="ARBA00002294"/>
    </source>
</evidence>
<evidence type="ECO:0000256" key="11">
    <source>
        <dbReference type="ARBA" id="ARBA00023315"/>
    </source>
</evidence>
<sequence>MPESPSGSRSVEFEERGDDNGFARAGLLRFIIETTAALSSYALQLIRDLFFHANGAQTAGARAELSKAVRSISVHLRLFPSSQLCLGCKSCEAAAHEVPFLPLVTCEPFFQHVSNCIGTRLGAPVILDVGISRSGGQGGLQFVLSRPKPRPARFSAQTGPKDNPAVSIMATPASFIVFTCFNIISALASPPHEGTTGLCQRSTSRACPTLLAVIGKMRSPALKQASNLVARAPFALDSYSPPNCRLYHRPRLGGTRQEEALQSALSAVRHSSSNQARERQRAEDRDFIVSVLEASATRRDAKGYLQKYAPQSGEDGSKKRKVSKSQEGPDQTYSSVRVINQAPKFIQGTEFKAETAIPDGEPINLAIVKIRLPQDVDDEMLNAIAKTLTQLRKLGLVSLIVLDGGQISSRKLLREQSWRVQQAIETFGEPGSILLDQCIAEAESQTAQTKGFMPSGVYIQHPHLLLRALRDNAIVVVPPVTMAHNMKSIDVVDADETIIALTKFFCGLQFNASESPVGAPDSSLSPGAKVASVEKVIILDPAGGTPLSDAHDDSCHRYINLDQEFEGIMYGLTHPTGSEARRGKYSESVRQLHARNLDLSKKVLAMLPSTSSAIISTPSAAANKPIRQFTSVTTRNRQNPLIHNLLTDKPVFSSSLPLDRVRSGKKGDMASGETHVATLVKRGMPLTVYPDPTISAWVPPRPGGPRLRLTDTCIDMPRLVNLINDSFNRELDVEHYLERVNENLAGIIIAGEYEGGAILTWEKPFGLDEETAYKTARLVPYLDKFAVLKSRQGSGGVADVVFNAMVRGCFPEGVCWRSRQDNPVNKWYFERSLGTWKLKDTNWTMFWTTPHLPLSDPKLLDYENTQSRRTKTSRSGSEEEFPVAVLPLEWLSRCEYLSVDATGLHSRQCHPKMPNLTYWIPVYLASGRRQARGRTPASTTHLNPFNRHYRQCRLSRSDRVVFFSHLTLSHQTTAKMDFKNIGKSFTSFGSSITPFASRTFQYTKEQLGQAEDKTQLPPDYIDLEKRVDALKQVHQKMLAVTSQYSNEAYDYPPNIKETFQDLGRTVSEKVTLLSSAGSPAEAQAALTAPPSAKPQPKTFNHAIARASLSSSQVLHQQHTGTGEDPLATALEKYALAMERVGESRMAQDAQIQSRFLAGWNTTLNTNLKFATRARQNVEKSRLTLDAAKARAHGTTWKMGPGATRPDEGQPQELSPEAQEEIEKAEDDFVTQTEEAVGVMKNVLDTPEPLRNLADLIAAQIEYHKKAYEILSELAPVVDGLQVEQEASYRKSPFRGLMCLRVGGSPIAFVAAGVAGAADYFDSLSTPETPMVGCESVLVTSSKVDFTASEYRVVFMFDEFRTTPSNCGWQYGLAQNSNSLSALSIHVMRMTIFGSQIAVTTSLKILSEAQNAAKIPKLVKCMYWIGINAIKKRCTFAPPRLNSPNTRDLQFEPIDIATMRRTFRLLAGVKPARYLEAGTPTGLTGLWTHNSPRSTLLYLYGTTLEKLQTVPESSLYRQSVEAITKHRLSLVEATVPPGYPEWEKRAEQIVKEKPEQFRLVSGRVDGSGARTVKLGGRTFVVATQHEEQDVRYEEWDGEKDEGGTLEGPRSEAERKDHQLLADRKDLNDVAKVQWEAEPQLTADQISELETKIGAGLIEEVIQVAEGELKLVDVMTQAKVWEDLEEKPVEGQWTYFERKSAYIETLLFSPSQDLLHTHTKAAIVKVPLFLRSMLYYGKNGLVEALLALPQDQIELEGEEQMKIKNKAALDP</sequence>
<feature type="region of interest" description="Disordered" evidence="15">
    <location>
        <begin position="302"/>
        <end position="334"/>
    </location>
</feature>
<gene>
    <name evidence="17" type="ORF">CLUP02_14879</name>
</gene>
<dbReference type="InterPro" id="IPR027267">
    <property type="entry name" value="AH/BAR_dom_sf"/>
</dbReference>
<dbReference type="GO" id="GO:0006592">
    <property type="term" value="P:ornithine biosynthetic process"/>
    <property type="evidence" value="ECO:0007669"/>
    <property type="project" value="TreeGrafter"/>
</dbReference>
<feature type="region of interest" description="Disordered" evidence="15">
    <location>
        <begin position="1589"/>
        <end position="1614"/>
    </location>
</feature>
<feature type="compositionally biased region" description="Polar residues" evidence="15">
    <location>
        <begin position="264"/>
        <end position="275"/>
    </location>
</feature>
<keyword evidence="8" id="KW-0808">Transferase</keyword>
<dbReference type="SMART" id="SM00721">
    <property type="entry name" value="BAR"/>
    <property type="match status" value="1"/>
</dbReference>
<comment type="pathway">
    <text evidence="3">Amino-acid biosynthesis; L-arginine biosynthesis; N(2)-acetyl-L-ornithine from L-glutamate: step 1/4.</text>
</comment>
<dbReference type="InterPro" id="IPR006855">
    <property type="entry name" value="Vertebrate-like_GNAT_dom"/>
</dbReference>
<evidence type="ECO:0000256" key="3">
    <source>
        <dbReference type="ARBA" id="ARBA00004925"/>
    </source>
</evidence>
<dbReference type="PANTHER" id="PTHR23342:SF4">
    <property type="entry name" value="AMINO-ACID ACETYLTRANSFERASE, MITOCHONDRIAL"/>
    <property type="match status" value="1"/>
</dbReference>
<reference evidence="17" key="1">
    <citation type="journal article" date="2021" name="Mol. Plant Microbe Interact.">
        <title>Complete Genome Sequence of the Plant-Pathogenic Fungus Colletotrichum lupini.</title>
        <authorList>
            <person name="Baroncelli R."/>
            <person name="Pensec F."/>
            <person name="Da Lio D."/>
            <person name="Boufleur T."/>
            <person name="Vicente I."/>
            <person name="Sarrocco S."/>
            <person name="Picot A."/>
            <person name="Baraldi E."/>
            <person name="Sukno S."/>
            <person name="Thon M."/>
            <person name="Le Floch G."/>
        </authorList>
    </citation>
    <scope>NUCLEOTIDE SEQUENCE</scope>
    <source>
        <strain evidence="17">IMI 504893</strain>
    </source>
</reference>
<evidence type="ECO:0000256" key="10">
    <source>
        <dbReference type="ARBA" id="ARBA00023128"/>
    </source>
</evidence>
<dbReference type="KEGG" id="clup:CLUP02_14879"/>
<dbReference type="GO" id="GO:0005759">
    <property type="term" value="C:mitochondrial matrix"/>
    <property type="evidence" value="ECO:0007669"/>
    <property type="project" value="TreeGrafter"/>
</dbReference>
<dbReference type="EMBL" id="CP019480">
    <property type="protein sequence ID" value="UQC89350.1"/>
    <property type="molecule type" value="Genomic_DNA"/>
</dbReference>
<keyword evidence="9" id="KW-0809">Transit peptide</keyword>
<accession>A0A9Q8T5S8</accession>
<evidence type="ECO:0000256" key="13">
    <source>
        <dbReference type="ARBA" id="ARBA00033251"/>
    </source>
</evidence>
<dbReference type="Gene3D" id="3.40.630.30">
    <property type="match status" value="1"/>
</dbReference>
<proteinExistence type="inferred from homology"/>
<evidence type="ECO:0000256" key="6">
    <source>
        <dbReference type="ARBA" id="ARBA00018802"/>
    </source>
</evidence>
<keyword evidence="11" id="KW-0012">Acyltransferase</keyword>
<dbReference type="Pfam" id="PF04768">
    <property type="entry name" value="NAT"/>
    <property type="match status" value="1"/>
</dbReference>
<dbReference type="GO" id="GO:0022904">
    <property type="term" value="P:respiratory electron transport chain"/>
    <property type="evidence" value="ECO:0007669"/>
    <property type="project" value="InterPro"/>
</dbReference>
<evidence type="ECO:0000313" key="18">
    <source>
        <dbReference type="Proteomes" id="UP000830671"/>
    </source>
</evidence>
<dbReference type="GO" id="GO:0006526">
    <property type="term" value="P:L-arginine biosynthetic process"/>
    <property type="evidence" value="ECO:0007669"/>
    <property type="project" value="TreeGrafter"/>
</dbReference>
<feature type="compositionally biased region" description="Polar residues" evidence="15">
    <location>
        <begin position="325"/>
        <end position="334"/>
    </location>
</feature>
<evidence type="ECO:0000256" key="12">
    <source>
        <dbReference type="ARBA" id="ARBA00030346"/>
    </source>
</evidence>
<dbReference type="PROSITE" id="PS51731">
    <property type="entry name" value="GNAT_NAGS"/>
    <property type="match status" value="1"/>
</dbReference>